<name>A0A3M0Z2L3_9BACT</name>
<sequence length="285" mass="32038">MVSKALITAAGYGTRLLPATKNVPKELLPIIDTPTIKFIVDNCLEAGIKDIIIVTRFGNHAIEDFFDAAPALEKYLTENGKIEEAEKLKKMYSSANYIFIRQDPTLPYGSASPLYSARRLLQSEPFVYCWGDDIVIGKGVGVCESIDLFNKSDVDVTLFTTHVIKDMVTKLGMVVFEKESNFVKSIVEKPSIDQVISQCCHVSNFVSTPEIFAYLNPKKIDTKEFIFQPAINQLCQKGRVNAVRTKGKWMTMGDPLNYVKTIIDMALYREDLRGDIVEYIKSLNL</sequence>
<dbReference type="GO" id="GO:0003983">
    <property type="term" value="F:UTP:glucose-1-phosphate uridylyltransferase activity"/>
    <property type="evidence" value="ECO:0007669"/>
    <property type="project" value="UniProtKB-EC"/>
</dbReference>
<keyword evidence="3" id="KW-0808">Transferase</keyword>
<evidence type="ECO:0000256" key="2">
    <source>
        <dbReference type="ARBA" id="ARBA00012415"/>
    </source>
</evidence>
<proteinExistence type="inferred from homology"/>
<accession>A0A3M0Z2L3</accession>
<feature type="domain" description="Nucleotidyl transferase" evidence="6">
    <location>
        <begin position="4"/>
        <end position="260"/>
    </location>
</feature>
<dbReference type="Pfam" id="PF00483">
    <property type="entry name" value="NTP_transferase"/>
    <property type="match status" value="1"/>
</dbReference>
<evidence type="ECO:0000256" key="3">
    <source>
        <dbReference type="ARBA" id="ARBA00022679"/>
    </source>
</evidence>
<dbReference type="SUPFAM" id="SSF53448">
    <property type="entry name" value="Nucleotide-diphospho-sugar transferases"/>
    <property type="match status" value="1"/>
</dbReference>
<gene>
    <name evidence="7" type="ORF">D6810_01420</name>
</gene>
<dbReference type="PANTHER" id="PTHR43197:SF1">
    <property type="entry name" value="UTP--GLUCOSE-1-PHOSPHATE URIDYLYLTRANSFERASE"/>
    <property type="match status" value="1"/>
</dbReference>
<keyword evidence="4" id="KW-0548">Nucleotidyltransferase</keyword>
<evidence type="ECO:0000313" key="8">
    <source>
        <dbReference type="Proteomes" id="UP000269410"/>
    </source>
</evidence>
<comment type="catalytic activity">
    <reaction evidence="5">
        <text>alpha-D-glucose 1-phosphate + UTP + H(+) = UDP-alpha-D-glucose + diphosphate</text>
        <dbReference type="Rhea" id="RHEA:19889"/>
        <dbReference type="ChEBI" id="CHEBI:15378"/>
        <dbReference type="ChEBI" id="CHEBI:33019"/>
        <dbReference type="ChEBI" id="CHEBI:46398"/>
        <dbReference type="ChEBI" id="CHEBI:58601"/>
        <dbReference type="ChEBI" id="CHEBI:58885"/>
        <dbReference type="EC" id="2.7.7.9"/>
    </reaction>
</comment>
<dbReference type="Proteomes" id="UP000269410">
    <property type="component" value="Unassembled WGS sequence"/>
</dbReference>
<protein>
    <recommendedName>
        <fullName evidence="2">UTP--glucose-1-phosphate uridylyltransferase</fullName>
        <ecNumber evidence="2">2.7.7.9</ecNumber>
    </recommendedName>
</protein>
<dbReference type="InterPro" id="IPR005771">
    <property type="entry name" value="GalU_uridylyltTrfase_bac/arc"/>
</dbReference>
<evidence type="ECO:0000256" key="4">
    <source>
        <dbReference type="ARBA" id="ARBA00022695"/>
    </source>
</evidence>
<comment type="similarity">
    <text evidence="1">Belongs to the UDPGP type 2 family.</text>
</comment>
<dbReference type="EMBL" id="RFKV01000048">
    <property type="protein sequence ID" value="RMD77281.1"/>
    <property type="molecule type" value="Genomic_DNA"/>
</dbReference>
<evidence type="ECO:0000256" key="5">
    <source>
        <dbReference type="ARBA" id="ARBA00048128"/>
    </source>
</evidence>
<evidence type="ECO:0000256" key="1">
    <source>
        <dbReference type="ARBA" id="ARBA00006890"/>
    </source>
</evidence>
<organism evidence="7 8">
    <name type="scientific">Candidatus Dojkabacteria bacterium</name>
    <dbReference type="NCBI Taxonomy" id="2099670"/>
    <lineage>
        <taxon>Bacteria</taxon>
        <taxon>Candidatus Dojkabacteria</taxon>
    </lineage>
</organism>
<dbReference type="AlphaFoldDB" id="A0A3M0Z2L3"/>
<dbReference type="GO" id="GO:0006011">
    <property type="term" value="P:UDP-alpha-D-glucose metabolic process"/>
    <property type="evidence" value="ECO:0007669"/>
    <property type="project" value="InterPro"/>
</dbReference>
<evidence type="ECO:0000313" key="7">
    <source>
        <dbReference type="EMBL" id="RMD77281.1"/>
    </source>
</evidence>
<dbReference type="EC" id="2.7.7.9" evidence="2"/>
<dbReference type="InterPro" id="IPR029044">
    <property type="entry name" value="Nucleotide-diphossugar_trans"/>
</dbReference>
<dbReference type="Gene3D" id="3.90.550.10">
    <property type="entry name" value="Spore Coat Polysaccharide Biosynthesis Protein SpsA, Chain A"/>
    <property type="match status" value="1"/>
</dbReference>
<dbReference type="InterPro" id="IPR005835">
    <property type="entry name" value="NTP_transferase_dom"/>
</dbReference>
<reference evidence="7 8" key="1">
    <citation type="submission" date="2018-10" db="EMBL/GenBank/DDBJ databases">
        <title>Thermophilic Lithotrophy and Phototrophy in an Intertidal, Iron-rich, Geothermal Spring.</title>
        <authorList>
            <person name="Ward L.M."/>
            <person name="Idei A."/>
            <person name="Nakagawa M."/>
            <person name="Ueno Y."/>
            <person name="Fischer W."/>
            <person name="Mcglynn S.E."/>
        </authorList>
    </citation>
    <scope>NUCLEOTIDE SEQUENCE [LARGE SCALE GENOMIC DNA]</scope>
    <source>
        <strain evidence="7">J137</strain>
    </source>
</reference>
<evidence type="ECO:0000259" key="6">
    <source>
        <dbReference type="Pfam" id="PF00483"/>
    </source>
</evidence>
<comment type="caution">
    <text evidence="7">The sequence shown here is derived from an EMBL/GenBank/DDBJ whole genome shotgun (WGS) entry which is preliminary data.</text>
</comment>
<dbReference type="PANTHER" id="PTHR43197">
    <property type="entry name" value="UTP--GLUCOSE-1-PHOSPHATE URIDYLYLTRANSFERASE"/>
    <property type="match status" value="1"/>
</dbReference>